<feature type="transmembrane region" description="Helical" evidence="7">
    <location>
        <begin position="365"/>
        <end position="385"/>
    </location>
</feature>
<evidence type="ECO:0000256" key="1">
    <source>
        <dbReference type="ARBA" id="ARBA00004651"/>
    </source>
</evidence>
<feature type="transmembrane region" description="Helical" evidence="7">
    <location>
        <begin position="280"/>
        <end position="313"/>
    </location>
</feature>
<gene>
    <name evidence="9" type="ORF">A374_16463</name>
</gene>
<comment type="subcellular location">
    <subcellularLocation>
        <location evidence="1">Cell membrane</location>
        <topology evidence="1">Multi-pass membrane protein</topology>
    </subcellularLocation>
</comment>
<dbReference type="PATRIC" id="fig|1196324.3.peg.3367"/>
<feature type="transmembrane region" description="Helical" evidence="7">
    <location>
        <begin position="209"/>
        <end position="229"/>
    </location>
</feature>
<name>I8AFQ8_9BACL</name>
<evidence type="ECO:0000256" key="2">
    <source>
        <dbReference type="ARBA" id="ARBA00007520"/>
    </source>
</evidence>
<dbReference type="GO" id="GO:0005886">
    <property type="term" value="C:plasma membrane"/>
    <property type="evidence" value="ECO:0007669"/>
    <property type="project" value="UniProtKB-SubCell"/>
</dbReference>
<dbReference type="Proteomes" id="UP000004080">
    <property type="component" value="Unassembled WGS sequence"/>
</dbReference>
<dbReference type="InterPro" id="IPR005829">
    <property type="entry name" value="Sugar_transporter_CS"/>
</dbReference>
<dbReference type="CDD" id="cd17325">
    <property type="entry name" value="MFS_MdtG_SLC18_like"/>
    <property type="match status" value="1"/>
</dbReference>
<feature type="transmembrane region" description="Helical" evidence="7">
    <location>
        <begin position="132"/>
        <end position="154"/>
    </location>
</feature>
<dbReference type="STRING" id="1196324.A374_16463"/>
<evidence type="ECO:0000313" key="9">
    <source>
        <dbReference type="EMBL" id="EIT84214.1"/>
    </source>
</evidence>
<evidence type="ECO:0000256" key="4">
    <source>
        <dbReference type="ARBA" id="ARBA00022692"/>
    </source>
</evidence>
<dbReference type="RefSeq" id="WP_007203365.1">
    <property type="nucleotide sequence ID" value="NZ_AKKV01000037.1"/>
</dbReference>
<proteinExistence type="inferred from homology"/>
<dbReference type="InterPro" id="IPR001958">
    <property type="entry name" value="Tet-R_TetA/multi-R_MdtG-like"/>
</dbReference>
<dbReference type="SUPFAM" id="SSF103473">
    <property type="entry name" value="MFS general substrate transporter"/>
    <property type="match status" value="1"/>
</dbReference>
<dbReference type="PRINTS" id="PR01035">
    <property type="entry name" value="TCRTETA"/>
</dbReference>
<feature type="transmembrane region" description="Helical" evidence="7">
    <location>
        <begin position="7"/>
        <end position="30"/>
    </location>
</feature>
<dbReference type="PANTHER" id="PTHR23504:SF115">
    <property type="entry name" value="MULTIDRUG RESISTANCE PROTEIN 2"/>
    <property type="match status" value="1"/>
</dbReference>
<dbReference type="InterPro" id="IPR036259">
    <property type="entry name" value="MFS_trans_sf"/>
</dbReference>
<dbReference type="InterPro" id="IPR020846">
    <property type="entry name" value="MFS_dom"/>
</dbReference>
<dbReference type="OrthoDB" id="9793283at2"/>
<reference evidence="9 10" key="1">
    <citation type="journal article" date="2012" name="J. Bacteriol.">
        <title>Genome of Bacillus macauensis ZFHKF-1, a Long-Chain-Forming Bacterium.</title>
        <authorList>
            <person name="Cai L."/>
            <person name="Zhang T."/>
        </authorList>
    </citation>
    <scope>NUCLEOTIDE SEQUENCE [LARGE SCALE GENOMIC DNA]</scope>
    <source>
        <strain evidence="9 10">ZFHKF-1</strain>
    </source>
</reference>
<dbReference type="PROSITE" id="PS50850">
    <property type="entry name" value="MFS"/>
    <property type="match status" value="1"/>
</dbReference>
<evidence type="ECO:0000256" key="7">
    <source>
        <dbReference type="SAM" id="Phobius"/>
    </source>
</evidence>
<protein>
    <submittedName>
        <fullName evidence="9">Multidrug resistance protein 2</fullName>
    </submittedName>
</protein>
<feature type="transmembrane region" description="Helical" evidence="7">
    <location>
        <begin position="160"/>
        <end position="180"/>
    </location>
</feature>
<keyword evidence="10" id="KW-1185">Reference proteome</keyword>
<dbReference type="EMBL" id="AKKV01000037">
    <property type="protein sequence ID" value="EIT84214.1"/>
    <property type="molecule type" value="Genomic_DNA"/>
</dbReference>
<dbReference type="GO" id="GO:0022857">
    <property type="term" value="F:transmembrane transporter activity"/>
    <property type="evidence" value="ECO:0007669"/>
    <property type="project" value="InterPro"/>
</dbReference>
<feature type="domain" description="Major facilitator superfamily (MFS) profile" evidence="8">
    <location>
        <begin position="7"/>
        <end position="388"/>
    </location>
</feature>
<keyword evidence="4 7" id="KW-0812">Transmembrane</keyword>
<dbReference type="InterPro" id="IPR011701">
    <property type="entry name" value="MFS"/>
</dbReference>
<evidence type="ECO:0000256" key="6">
    <source>
        <dbReference type="ARBA" id="ARBA00023136"/>
    </source>
</evidence>
<feature type="transmembrane region" description="Helical" evidence="7">
    <location>
        <begin position="42"/>
        <end position="61"/>
    </location>
</feature>
<feature type="transmembrane region" description="Helical" evidence="7">
    <location>
        <begin position="73"/>
        <end position="92"/>
    </location>
</feature>
<keyword evidence="6 7" id="KW-0472">Membrane</keyword>
<dbReference type="eggNOG" id="COG2814">
    <property type="taxonomic scope" value="Bacteria"/>
</dbReference>
<feature type="transmembrane region" description="Helical" evidence="7">
    <location>
        <begin position="249"/>
        <end position="268"/>
    </location>
</feature>
<evidence type="ECO:0000313" key="10">
    <source>
        <dbReference type="Proteomes" id="UP000004080"/>
    </source>
</evidence>
<organism evidence="9 10">
    <name type="scientific">Fictibacillus macauensis ZFHKF-1</name>
    <dbReference type="NCBI Taxonomy" id="1196324"/>
    <lineage>
        <taxon>Bacteria</taxon>
        <taxon>Bacillati</taxon>
        <taxon>Bacillota</taxon>
        <taxon>Bacilli</taxon>
        <taxon>Bacillales</taxon>
        <taxon>Fictibacillaceae</taxon>
        <taxon>Fictibacillus</taxon>
    </lineage>
</organism>
<evidence type="ECO:0000259" key="8">
    <source>
        <dbReference type="PROSITE" id="PS50850"/>
    </source>
</evidence>
<sequence>MNQSKGVFAILLINIFIAFLGMALIFPVMPAFINSMHLSGSTLGYLVATFAFAQLIVSPFSGRWVDQYGRKRFIVIGLLLFGVSQVIFAVAHVVPLLYVSRVIGGVSAAFVTPGVTAYVADITTDRERAKAMGFVSAAISTGYIIGPGVGGFLATYGVRAPFFTAAIFGLIACLLSLFVLKETLTEEAKVTNRANAHQSSFFSDLKRSLLPVYFIAFLIVFILALGLSSYESIFSLFTNRRFGYSPQKIALIVTISSIVGMLVQVIWFGKLVQSLGEKKLIQLCLLGGAILAVVSTIISGFIAVLLVTTFIFLAFDLLRPALTTFLSKTAQNEQGFVAGMNSAYTSLGNIIGPTMGGLLFDWSLLYPYLFSAAALLLGLLFTNFWKEE</sequence>
<dbReference type="PANTHER" id="PTHR23504">
    <property type="entry name" value="MAJOR FACILITATOR SUPERFAMILY DOMAIN-CONTAINING PROTEIN 10"/>
    <property type="match status" value="1"/>
</dbReference>
<evidence type="ECO:0000256" key="5">
    <source>
        <dbReference type="ARBA" id="ARBA00022989"/>
    </source>
</evidence>
<comment type="similarity">
    <text evidence="2">Belongs to the major facilitator superfamily. TCR/Tet family.</text>
</comment>
<comment type="caution">
    <text evidence="9">The sequence shown here is derived from an EMBL/GenBank/DDBJ whole genome shotgun (WGS) entry which is preliminary data.</text>
</comment>
<keyword evidence="5 7" id="KW-1133">Transmembrane helix</keyword>
<feature type="transmembrane region" description="Helical" evidence="7">
    <location>
        <begin position="98"/>
        <end position="120"/>
    </location>
</feature>
<dbReference type="AlphaFoldDB" id="I8AFQ8"/>
<dbReference type="PROSITE" id="PS00216">
    <property type="entry name" value="SUGAR_TRANSPORT_1"/>
    <property type="match status" value="1"/>
</dbReference>
<accession>I8AFQ8</accession>
<dbReference type="Gene3D" id="1.20.1250.20">
    <property type="entry name" value="MFS general substrate transporter like domains"/>
    <property type="match status" value="1"/>
</dbReference>
<evidence type="ECO:0000256" key="3">
    <source>
        <dbReference type="ARBA" id="ARBA00022448"/>
    </source>
</evidence>
<dbReference type="Pfam" id="PF07690">
    <property type="entry name" value="MFS_1"/>
    <property type="match status" value="1"/>
</dbReference>
<keyword evidence="3" id="KW-0813">Transport</keyword>